<sequence>MKTKKIDRRAVPLFVPRCPERRALAAVQVGSPGSGACGQVAPPPLQPLPTPVTPGPELGVGMLVGWEFVFFFLLFCFVFLNNTIGYIHFP</sequence>
<keyword evidence="1" id="KW-0812">Transmembrane</keyword>
<reference evidence="2" key="4">
    <citation type="submission" date="2000-07" db="EMBL/GenBank/DDBJ databases">
        <authorList>
            <person name="Adachi J."/>
            <person name="Aizawa K."/>
            <person name="Akahira S."/>
            <person name="Akimura T."/>
            <person name="Arai A."/>
            <person name="Aono H."/>
            <person name="Arakawa T."/>
            <person name="Bono H."/>
            <person name="Carninci P."/>
            <person name="Fukuda S."/>
            <person name="Fukunishi Y."/>
            <person name="Furuno M."/>
            <person name="Hanagaki T."/>
            <person name="Hara A."/>
            <person name="Hayatsu N."/>
            <person name="Hiramoto K."/>
            <person name="Hiraoka T."/>
            <person name="Hori F."/>
            <person name="Imotani K."/>
            <person name="Ishii Y."/>
            <person name="Itoh M."/>
            <person name="Izawa M."/>
            <person name="Kasukawa T."/>
            <person name="Kato H."/>
            <person name="Kawai J."/>
            <person name="Kojima Y."/>
            <person name="Konno H."/>
            <person name="Kouda M."/>
            <person name="Koya S."/>
            <person name="Kurihara C."/>
            <person name="Matsuyama T."/>
            <person name="Miyazaki A."/>
            <person name="Nishi K."/>
            <person name="Nomura K."/>
            <person name="Numazaki R."/>
            <person name="Ohno M."/>
            <person name="Okazaki Y."/>
            <person name="Okido T."/>
            <person name="Owa C."/>
            <person name="Saito H."/>
            <person name="Saito R."/>
            <person name="Sakai C."/>
            <person name="Sakai K."/>
            <person name="Sano H."/>
            <person name="Sasaki D."/>
            <person name="Shibata K."/>
            <person name="Shibata Y."/>
            <person name="Shinagawa A."/>
            <person name="Shiraki T."/>
            <person name="Sogabe Y."/>
            <person name="Suzuki H."/>
            <person name="Tagami M."/>
            <person name="Tagawa A."/>
            <person name="Takahashi F."/>
            <person name="Tanaka T."/>
            <person name="Tejima Y."/>
            <person name="Toya T."/>
            <person name="Yamamura T."/>
            <person name="Yasunishi A."/>
            <person name="Yoshida K."/>
            <person name="Yoshino M."/>
            <person name="Muramatsu M."/>
            <person name="Hayashizaki Y."/>
        </authorList>
    </citation>
    <scope>NUCLEOTIDE SEQUENCE</scope>
    <source>
        <strain evidence="2">C57BL/6J</strain>
        <tissue evidence="2">Whole body</tissue>
    </source>
</reference>
<feature type="transmembrane region" description="Helical" evidence="1">
    <location>
        <begin position="68"/>
        <end position="89"/>
    </location>
</feature>
<dbReference type="AGR" id="MGI:1926030"/>
<keyword evidence="1" id="KW-0472">Membrane</keyword>
<evidence type="ECO:0000256" key="1">
    <source>
        <dbReference type="SAM" id="Phobius"/>
    </source>
</evidence>
<reference evidence="2" key="3">
    <citation type="journal article" date="2000" name="Genome Res.">
        <title>RIKEN integrated sequence analysis (RISA) system--384-format sequencing pipeline with 384 multicapillary sequencer.</title>
        <authorList>
            <person name="Shibata K."/>
            <person name="Itoh M."/>
            <person name="Aizawa K."/>
            <person name="Nagaoka S."/>
            <person name="Sasaki N."/>
            <person name="Carninci P."/>
            <person name="Konno H."/>
            <person name="Akiyama J."/>
            <person name="Nishi K."/>
            <person name="Kitsunai T."/>
            <person name="Tashiro H."/>
            <person name="Itoh M."/>
            <person name="Sumi N."/>
            <person name="Ishii Y."/>
            <person name="Nakamura S."/>
            <person name="Hazama M."/>
            <person name="Nishine T."/>
            <person name="Harada A."/>
            <person name="Yamamoto R."/>
            <person name="Matsumoto H."/>
            <person name="Sakaguchi S."/>
            <person name="Ikegami T."/>
            <person name="Kashiwagi K."/>
            <person name="Fujiwake S."/>
            <person name="Inoue K."/>
            <person name="Togawa Y."/>
            <person name="Izawa M."/>
            <person name="Ohara E."/>
            <person name="Watahiki M."/>
            <person name="Yoneda Y."/>
            <person name="Ishikawa T."/>
            <person name="Ozawa K."/>
            <person name="Tanaka T."/>
            <person name="Matsuura S."/>
            <person name="Kawai J."/>
            <person name="Okazaki Y."/>
            <person name="Muramatsu M."/>
            <person name="Inoue Y."/>
            <person name="Kira A."/>
            <person name="Hayashizaki Y."/>
        </authorList>
    </citation>
    <scope>NUCLEOTIDE SEQUENCE</scope>
    <source>
        <strain evidence="2">C57BL/6J</strain>
        <tissue evidence="2">Whole body</tissue>
    </source>
</reference>
<reference evidence="2" key="7">
    <citation type="journal article" date="2005" name="Science">
        <title>The Transcriptional Landscape of the Mammalian Genome.</title>
        <authorList>
            <consortium name="The FANTOM Consortium"/>
            <consortium name="Riken Genome Exploration Research Group and Genome Science Group (Genome Network Project Core Group)"/>
        </authorList>
    </citation>
    <scope>NUCLEOTIDE SEQUENCE</scope>
    <source>
        <strain evidence="2">C57BL/6J</strain>
        <tissue evidence="2">Whole body</tissue>
    </source>
</reference>
<dbReference type="AlphaFoldDB" id="Q8BT71"/>
<reference evidence="2" key="6">
    <citation type="journal article" date="2002" name="Nature">
        <title>Analysis of the mouse transcriptome based on functional annotation of 60,770 full-length cDNAs.</title>
        <authorList>
            <consortium name="The FANTOM Consortium and the RIKEN Genome Exploration Research Group Phase I and II Team"/>
        </authorList>
    </citation>
    <scope>NUCLEOTIDE SEQUENCE</scope>
    <source>
        <strain evidence="2">C57BL/6J</strain>
        <tissue evidence="2">Whole body</tissue>
    </source>
</reference>
<proteinExistence type="evidence at transcript level"/>
<reference evidence="2" key="1">
    <citation type="journal article" date="1999" name="Methods Enzymol.">
        <title>High-efficiency full-length cDNA cloning.</title>
        <authorList>
            <person name="Carninci P."/>
            <person name="Hayashizaki Y."/>
        </authorList>
    </citation>
    <scope>NUCLEOTIDE SEQUENCE</scope>
    <source>
        <strain evidence="2">C57BL/6J</strain>
        <tissue evidence="2">Whole body</tissue>
    </source>
</reference>
<gene>
    <name evidence="3" type="primary">9130017K11Rik</name>
</gene>
<reference evidence="2" key="8">
    <citation type="journal article" date="2005" name="Science">
        <title>Antisense Transcription in the Mammalian Transcriptome.</title>
        <authorList>
            <consortium name="RIKEN Genome Exploration Research Group and Genome Science Group (Genome Network Project Core Group) and the FANTOM Consortium"/>
        </authorList>
    </citation>
    <scope>NUCLEOTIDE SEQUENCE</scope>
    <source>
        <strain evidence="2">C57BL/6J</strain>
        <tissue evidence="2">Whole body</tissue>
    </source>
</reference>
<organism evidence="2">
    <name type="scientific">Mus musculus</name>
    <name type="common">Mouse</name>
    <dbReference type="NCBI Taxonomy" id="10090"/>
    <lineage>
        <taxon>Eukaryota</taxon>
        <taxon>Metazoa</taxon>
        <taxon>Chordata</taxon>
        <taxon>Craniata</taxon>
        <taxon>Vertebrata</taxon>
        <taxon>Euteleostomi</taxon>
        <taxon>Mammalia</taxon>
        <taxon>Eutheria</taxon>
        <taxon>Euarchontoglires</taxon>
        <taxon>Glires</taxon>
        <taxon>Rodentia</taxon>
        <taxon>Myomorpha</taxon>
        <taxon>Muroidea</taxon>
        <taxon>Muridae</taxon>
        <taxon>Murinae</taxon>
        <taxon>Mus</taxon>
        <taxon>Mus</taxon>
    </lineage>
</organism>
<protein>
    <submittedName>
        <fullName evidence="2">Uncharacterized protein</fullName>
    </submittedName>
</protein>
<reference evidence="2" key="2">
    <citation type="journal article" date="2000" name="Genome Res.">
        <title>Normalization and subtraction of cap-trapper-selected cDNAs to prepare full-length cDNA libraries for rapid discovery of new genes.</title>
        <authorList>
            <person name="Carninci P."/>
            <person name="Shibata Y."/>
            <person name="Hayatsu N."/>
            <person name="Sugahara Y."/>
            <person name="Shibata K."/>
            <person name="Itoh M."/>
            <person name="Konno H."/>
            <person name="Okazaki Y."/>
            <person name="Muramatsu M."/>
            <person name="Hayashizaki Y."/>
        </authorList>
    </citation>
    <scope>NUCLEOTIDE SEQUENCE</scope>
    <source>
        <strain evidence="2">C57BL/6J</strain>
        <tissue evidence="2">Whole body</tissue>
    </source>
</reference>
<keyword evidence="1" id="KW-1133">Transmembrane helix</keyword>
<dbReference type="MGI" id="MGI:1926030">
    <property type="gene designation" value="9130017K11Rik"/>
</dbReference>
<evidence type="ECO:0000313" key="2">
    <source>
        <dbReference type="EMBL" id="BAC25402.1"/>
    </source>
</evidence>
<dbReference type="EMBL" id="AK013327">
    <property type="protein sequence ID" value="BAC25402.1"/>
    <property type="molecule type" value="mRNA"/>
</dbReference>
<name>Q8BT71_MOUSE</name>
<accession>Q8BT71</accession>
<reference evidence="2" key="5">
    <citation type="journal article" date="2001" name="Nature">
        <title>Functional annotation of a full-length mouse cDNA collection.</title>
        <authorList>
            <consortium name="The RIKEN Genome Exploration Research Group Phase II Team and the FANTOM Consortium"/>
        </authorList>
    </citation>
    <scope>NUCLEOTIDE SEQUENCE</scope>
    <source>
        <strain evidence="2">C57BL/6J</strain>
        <tissue evidence="2">Whole body</tissue>
    </source>
</reference>
<evidence type="ECO:0000313" key="3">
    <source>
        <dbReference type="MGI" id="MGI:1926030"/>
    </source>
</evidence>